<name>A0A482TPW0_9FLAO</name>
<proteinExistence type="predicted"/>
<sequence>MNIKFIPLSLFFFISFEIFSQVAVPFSVRRQIYVKGDMTMIANNIVNRQEFLNSPNTPYNKIDSKTKLNDEFDMQYIDIDTDKTTFSSSSAKLILDKPEQKKILYAGLYWSATYTTKSSKRTGINIFTASDTTRESFDKIKIKLPNENQYNEIHGNLIFDGVKDSNFSESAPYAMYADITDLVKKSSSPLGTYTVANIRSTVGVVSGGVSAGWSIFFIYEDTSMSGKFIATYDGFAGVTKTPVDINFSGFQTLAVGKINAKVACAALEGDFNLGGDQLSFKSENALDFSKLSDTNRDNVNIFNSSITLDNNIFSDRIPNSNNTLGYDSFIMSIQNPNNSIIENNSNGATLNFKTFGDRYFVFFNAFIVEVTPPIEVNSPEELKQHKEFYVEANQKTHHVELNLSKKEVAVVQESTVAETVNVAPKNDFVKSENSAEVKISSKNANNNLSYKRASFNKDYYLVAGVFQVPSNATKFMKKLKAKGVQSYSFVNPKNNLRYVYISKNKTYKSAFNLYASKVNGKYKQEIWILGVKKQTNSSLVEI</sequence>
<evidence type="ECO:0008006" key="3">
    <source>
        <dbReference type="Google" id="ProtNLM"/>
    </source>
</evidence>
<dbReference type="RefSeq" id="WP_113664690.1">
    <property type="nucleotide sequence ID" value="NZ_QNVY02000001.1"/>
</dbReference>
<keyword evidence="2" id="KW-1185">Reference proteome</keyword>
<dbReference type="InterPro" id="IPR036680">
    <property type="entry name" value="SPOR-like_sf"/>
</dbReference>
<protein>
    <recommendedName>
        <fullName evidence="3">SPOR domain-containing protein</fullName>
    </recommendedName>
</protein>
<dbReference type="OrthoDB" id="607469at2"/>
<accession>A0A482TPW0</accession>
<dbReference type="Proteomes" id="UP000253235">
    <property type="component" value="Unassembled WGS sequence"/>
</dbReference>
<comment type="caution">
    <text evidence="1">The sequence shown here is derived from an EMBL/GenBank/DDBJ whole genome shotgun (WGS) entry which is preliminary data.</text>
</comment>
<dbReference type="EMBL" id="QNVY02000001">
    <property type="protein sequence ID" value="RYJ53287.1"/>
    <property type="molecule type" value="Genomic_DNA"/>
</dbReference>
<reference evidence="1 2" key="1">
    <citation type="submission" date="2019-01" db="EMBL/GenBank/DDBJ databases">
        <title>Flavobacterium sp. nov. isolated from arctic soil.</title>
        <authorList>
            <person name="Kim D.-U."/>
        </authorList>
    </citation>
    <scope>NUCLEOTIDE SEQUENCE [LARGE SCALE GENOMIC DNA]</scope>
    <source>
        <strain evidence="1 2">Kopri-42</strain>
    </source>
</reference>
<organism evidence="1 2">
    <name type="scientific">Flavobacterium petrolei</name>
    <dbReference type="NCBI Taxonomy" id="2259594"/>
    <lineage>
        <taxon>Bacteria</taxon>
        <taxon>Pseudomonadati</taxon>
        <taxon>Bacteroidota</taxon>
        <taxon>Flavobacteriia</taxon>
        <taxon>Flavobacteriales</taxon>
        <taxon>Flavobacteriaceae</taxon>
        <taxon>Flavobacterium</taxon>
    </lineage>
</organism>
<evidence type="ECO:0000313" key="1">
    <source>
        <dbReference type="EMBL" id="RYJ53287.1"/>
    </source>
</evidence>
<dbReference type="GO" id="GO:0042834">
    <property type="term" value="F:peptidoglycan binding"/>
    <property type="evidence" value="ECO:0007669"/>
    <property type="project" value="InterPro"/>
</dbReference>
<dbReference type="AlphaFoldDB" id="A0A482TPW0"/>
<dbReference type="SUPFAM" id="SSF110997">
    <property type="entry name" value="Sporulation related repeat"/>
    <property type="match status" value="1"/>
</dbReference>
<evidence type="ECO:0000313" key="2">
    <source>
        <dbReference type="Proteomes" id="UP000253235"/>
    </source>
</evidence>
<gene>
    <name evidence="1" type="ORF">DR871_004345</name>
</gene>